<comment type="caution">
    <text evidence="4">The sequence shown here is derived from an EMBL/GenBank/DDBJ whole genome shotgun (WGS) entry which is preliminary data.</text>
</comment>
<dbReference type="InterPro" id="IPR051164">
    <property type="entry name" value="NmrA-like_oxidored"/>
</dbReference>
<dbReference type="InterPro" id="IPR008030">
    <property type="entry name" value="NmrA-like"/>
</dbReference>
<feature type="domain" description="NmrA-like" evidence="3">
    <location>
        <begin position="4"/>
        <end position="263"/>
    </location>
</feature>
<dbReference type="PANTHER" id="PTHR42748:SF14">
    <property type="entry name" value="SNOAL-LIKE DOMAIN-CONTAINING PROTEIN"/>
    <property type="match status" value="1"/>
</dbReference>
<sequence>MSGTKKLILVIGATGAQGNAVIDALLVPDVDGQPSPYTVRALTRDPSNPFAQELSKRGVECVKGSFMDYAAVGRALDGAYGAWVNTDGFTVGEMEEIYAGMRIYEVAKRVPSLRHYVWSNIRYVLKKKDFDPAYAADHMNAKGRVGEWLSVQPSALDDELTWSQLTTGPYMDMLKGGMFSPLNVRKDGTVVFASPLGDAHVPLIALKDLGWWARYIFDHRTQTSGRDLSVCSELVHWDDLVKAFTKVTGKPAVYKRLTMDEFFSVFDAEKLDAPIANTKKRGDGSKTIRQNFEAFLRVLRDDVTSPEKDMKWVRSVHPETYTLERWMRENGYTGRAENVLKNSLEGKSSWGFKPEVAALL</sequence>
<dbReference type="EMBL" id="JARJLG010000109">
    <property type="protein sequence ID" value="KAJ7744036.1"/>
    <property type="molecule type" value="Genomic_DNA"/>
</dbReference>
<dbReference type="Gene3D" id="3.90.25.10">
    <property type="entry name" value="UDP-galactose 4-epimerase, domain 1"/>
    <property type="match status" value="1"/>
</dbReference>
<dbReference type="InterPro" id="IPR036291">
    <property type="entry name" value="NAD(P)-bd_dom_sf"/>
</dbReference>
<evidence type="ECO:0000313" key="5">
    <source>
        <dbReference type="Proteomes" id="UP001215280"/>
    </source>
</evidence>
<comment type="similarity">
    <text evidence="1">Belongs to the NmrA-type oxidoreductase family.</text>
</comment>
<evidence type="ECO:0000256" key="1">
    <source>
        <dbReference type="ARBA" id="ARBA00006328"/>
    </source>
</evidence>
<protein>
    <submittedName>
        <fullName evidence="4">NAD(P)-binding protein</fullName>
    </submittedName>
</protein>
<dbReference type="AlphaFoldDB" id="A0AAD7N2W5"/>
<proteinExistence type="inferred from homology"/>
<dbReference type="GO" id="GO:0005634">
    <property type="term" value="C:nucleus"/>
    <property type="evidence" value="ECO:0007669"/>
    <property type="project" value="TreeGrafter"/>
</dbReference>
<evidence type="ECO:0000313" key="4">
    <source>
        <dbReference type="EMBL" id="KAJ7744036.1"/>
    </source>
</evidence>
<dbReference type="Proteomes" id="UP001215280">
    <property type="component" value="Unassembled WGS sequence"/>
</dbReference>
<evidence type="ECO:0000259" key="3">
    <source>
        <dbReference type="Pfam" id="PF05368"/>
    </source>
</evidence>
<dbReference type="PANTHER" id="PTHR42748">
    <property type="entry name" value="NITROGEN METABOLITE REPRESSION PROTEIN NMRA FAMILY MEMBER"/>
    <property type="match status" value="1"/>
</dbReference>
<evidence type="ECO:0000256" key="2">
    <source>
        <dbReference type="ARBA" id="ARBA00022857"/>
    </source>
</evidence>
<dbReference type="Pfam" id="PF05368">
    <property type="entry name" value="NmrA"/>
    <property type="match status" value="1"/>
</dbReference>
<dbReference type="CDD" id="cd05251">
    <property type="entry name" value="NmrA_like_SDR_a"/>
    <property type="match status" value="1"/>
</dbReference>
<accession>A0AAD7N2W5</accession>
<keyword evidence="5" id="KW-1185">Reference proteome</keyword>
<dbReference type="SUPFAM" id="SSF51735">
    <property type="entry name" value="NAD(P)-binding Rossmann-fold domains"/>
    <property type="match status" value="1"/>
</dbReference>
<name>A0AAD7N2W5_9AGAR</name>
<reference evidence="4" key="1">
    <citation type="submission" date="2023-03" db="EMBL/GenBank/DDBJ databases">
        <title>Massive genome expansion in bonnet fungi (Mycena s.s.) driven by repeated elements and novel gene families across ecological guilds.</title>
        <authorList>
            <consortium name="Lawrence Berkeley National Laboratory"/>
            <person name="Harder C.B."/>
            <person name="Miyauchi S."/>
            <person name="Viragh M."/>
            <person name="Kuo A."/>
            <person name="Thoen E."/>
            <person name="Andreopoulos B."/>
            <person name="Lu D."/>
            <person name="Skrede I."/>
            <person name="Drula E."/>
            <person name="Henrissat B."/>
            <person name="Morin E."/>
            <person name="Kohler A."/>
            <person name="Barry K."/>
            <person name="LaButti K."/>
            <person name="Morin E."/>
            <person name="Salamov A."/>
            <person name="Lipzen A."/>
            <person name="Mereny Z."/>
            <person name="Hegedus B."/>
            <person name="Baldrian P."/>
            <person name="Stursova M."/>
            <person name="Weitz H."/>
            <person name="Taylor A."/>
            <person name="Grigoriev I.V."/>
            <person name="Nagy L.G."/>
            <person name="Martin F."/>
            <person name="Kauserud H."/>
        </authorList>
    </citation>
    <scope>NUCLEOTIDE SEQUENCE</scope>
    <source>
        <strain evidence="4">CBHHK188m</strain>
    </source>
</reference>
<gene>
    <name evidence="4" type="ORF">DFH07DRAFT_978724</name>
</gene>
<dbReference type="Gene3D" id="3.40.50.720">
    <property type="entry name" value="NAD(P)-binding Rossmann-like Domain"/>
    <property type="match status" value="1"/>
</dbReference>
<keyword evidence="2" id="KW-0521">NADP</keyword>
<organism evidence="4 5">
    <name type="scientific">Mycena maculata</name>
    <dbReference type="NCBI Taxonomy" id="230809"/>
    <lineage>
        <taxon>Eukaryota</taxon>
        <taxon>Fungi</taxon>
        <taxon>Dikarya</taxon>
        <taxon>Basidiomycota</taxon>
        <taxon>Agaricomycotina</taxon>
        <taxon>Agaricomycetes</taxon>
        <taxon>Agaricomycetidae</taxon>
        <taxon>Agaricales</taxon>
        <taxon>Marasmiineae</taxon>
        <taxon>Mycenaceae</taxon>
        <taxon>Mycena</taxon>
    </lineage>
</organism>